<gene>
    <name evidence="1" type="ORF">K491DRAFT_614945</name>
</gene>
<evidence type="ECO:0000313" key="2">
    <source>
        <dbReference type="Proteomes" id="UP000799324"/>
    </source>
</evidence>
<accession>A0A6A6SJQ6</accession>
<dbReference type="Proteomes" id="UP000799324">
    <property type="component" value="Unassembled WGS sequence"/>
</dbReference>
<name>A0A6A6SJQ6_9PLEO</name>
<dbReference type="OrthoDB" id="9991317at2759"/>
<feature type="non-terminal residue" evidence="1">
    <location>
        <position position="1"/>
    </location>
</feature>
<evidence type="ECO:0000313" key="1">
    <source>
        <dbReference type="EMBL" id="KAF2647211.1"/>
    </source>
</evidence>
<keyword evidence="2" id="KW-1185">Reference proteome</keyword>
<organism evidence="1 2">
    <name type="scientific">Lophiostoma macrostomum CBS 122681</name>
    <dbReference type="NCBI Taxonomy" id="1314788"/>
    <lineage>
        <taxon>Eukaryota</taxon>
        <taxon>Fungi</taxon>
        <taxon>Dikarya</taxon>
        <taxon>Ascomycota</taxon>
        <taxon>Pezizomycotina</taxon>
        <taxon>Dothideomycetes</taxon>
        <taxon>Pleosporomycetidae</taxon>
        <taxon>Pleosporales</taxon>
        <taxon>Lophiostomataceae</taxon>
        <taxon>Lophiostoma</taxon>
    </lineage>
</organism>
<dbReference type="EMBL" id="MU004659">
    <property type="protein sequence ID" value="KAF2647211.1"/>
    <property type="molecule type" value="Genomic_DNA"/>
</dbReference>
<dbReference type="AlphaFoldDB" id="A0A6A6SJQ6"/>
<protein>
    <submittedName>
        <fullName evidence="1">Uncharacterized protein</fullName>
    </submittedName>
</protein>
<sequence length="55" mass="6307">LNSLGNWLDRRFQRTGLVEDLNHALSCSKEGWSCYSSLLSIRIRLACYTTNILAF</sequence>
<proteinExistence type="predicted"/>
<reference evidence="1" key="1">
    <citation type="journal article" date="2020" name="Stud. Mycol.">
        <title>101 Dothideomycetes genomes: a test case for predicting lifestyles and emergence of pathogens.</title>
        <authorList>
            <person name="Haridas S."/>
            <person name="Albert R."/>
            <person name="Binder M."/>
            <person name="Bloem J."/>
            <person name="Labutti K."/>
            <person name="Salamov A."/>
            <person name="Andreopoulos B."/>
            <person name="Baker S."/>
            <person name="Barry K."/>
            <person name="Bills G."/>
            <person name="Bluhm B."/>
            <person name="Cannon C."/>
            <person name="Castanera R."/>
            <person name="Culley D."/>
            <person name="Daum C."/>
            <person name="Ezra D."/>
            <person name="Gonzalez J."/>
            <person name="Henrissat B."/>
            <person name="Kuo A."/>
            <person name="Liang C."/>
            <person name="Lipzen A."/>
            <person name="Lutzoni F."/>
            <person name="Magnuson J."/>
            <person name="Mondo S."/>
            <person name="Nolan M."/>
            <person name="Ohm R."/>
            <person name="Pangilinan J."/>
            <person name="Park H.-J."/>
            <person name="Ramirez L."/>
            <person name="Alfaro M."/>
            <person name="Sun H."/>
            <person name="Tritt A."/>
            <person name="Yoshinaga Y."/>
            <person name="Zwiers L.-H."/>
            <person name="Turgeon B."/>
            <person name="Goodwin S."/>
            <person name="Spatafora J."/>
            <person name="Crous P."/>
            <person name="Grigoriev I."/>
        </authorList>
    </citation>
    <scope>NUCLEOTIDE SEQUENCE</scope>
    <source>
        <strain evidence="1">CBS 122681</strain>
    </source>
</reference>